<organism evidence="1 2">
    <name type="scientific">Platanthera guangdongensis</name>
    <dbReference type="NCBI Taxonomy" id="2320717"/>
    <lineage>
        <taxon>Eukaryota</taxon>
        <taxon>Viridiplantae</taxon>
        <taxon>Streptophyta</taxon>
        <taxon>Embryophyta</taxon>
        <taxon>Tracheophyta</taxon>
        <taxon>Spermatophyta</taxon>
        <taxon>Magnoliopsida</taxon>
        <taxon>Liliopsida</taxon>
        <taxon>Asparagales</taxon>
        <taxon>Orchidaceae</taxon>
        <taxon>Orchidoideae</taxon>
        <taxon>Orchideae</taxon>
        <taxon>Orchidinae</taxon>
        <taxon>Platanthera</taxon>
    </lineage>
</organism>
<keyword evidence="2" id="KW-1185">Reference proteome</keyword>
<comment type="caution">
    <text evidence="1">The sequence shown here is derived from an EMBL/GenBank/DDBJ whole genome shotgun (WGS) entry which is preliminary data.</text>
</comment>
<proteinExistence type="predicted"/>
<reference evidence="1 2" key="1">
    <citation type="journal article" date="2022" name="Nat. Plants">
        <title>Genomes of leafy and leafless Platanthera orchids illuminate the evolution of mycoheterotrophy.</title>
        <authorList>
            <person name="Li M.H."/>
            <person name="Liu K.W."/>
            <person name="Li Z."/>
            <person name="Lu H.C."/>
            <person name="Ye Q.L."/>
            <person name="Zhang D."/>
            <person name="Wang J.Y."/>
            <person name="Li Y.F."/>
            <person name="Zhong Z.M."/>
            <person name="Liu X."/>
            <person name="Yu X."/>
            <person name="Liu D.K."/>
            <person name="Tu X.D."/>
            <person name="Liu B."/>
            <person name="Hao Y."/>
            <person name="Liao X.Y."/>
            <person name="Jiang Y.T."/>
            <person name="Sun W.H."/>
            <person name="Chen J."/>
            <person name="Chen Y.Q."/>
            <person name="Ai Y."/>
            <person name="Zhai J.W."/>
            <person name="Wu S.S."/>
            <person name="Zhou Z."/>
            <person name="Hsiao Y.Y."/>
            <person name="Wu W.L."/>
            <person name="Chen Y.Y."/>
            <person name="Lin Y.F."/>
            <person name="Hsu J.L."/>
            <person name="Li C.Y."/>
            <person name="Wang Z.W."/>
            <person name="Zhao X."/>
            <person name="Zhong W.Y."/>
            <person name="Ma X.K."/>
            <person name="Ma L."/>
            <person name="Huang J."/>
            <person name="Chen G.Z."/>
            <person name="Huang M.Z."/>
            <person name="Huang L."/>
            <person name="Peng D.H."/>
            <person name="Luo Y.B."/>
            <person name="Zou S.Q."/>
            <person name="Chen S.P."/>
            <person name="Lan S."/>
            <person name="Tsai W.C."/>
            <person name="Van de Peer Y."/>
            <person name="Liu Z.J."/>
        </authorList>
    </citation>
    <scope>NUCLEOTIDE SEQUENCE [LARGE SCALE GENOMIC DNA]</scope>
    <source>
        <strain evidence="1">Lor288</strain>
    </source>
</reference>
<dbReference type="InterPro" id="IPR036373">
    <property type="entry name" value="Ribosomal_bL17_sf"/>
</dbReference>
<protein>
    <submittedName>
        <fullName evidence="1">Uncharacterized protein</fullName>
    </submittedName>
</protein>
<dbReference type="SUPFAM" id="SSF64263">
    <property type="entry name" value="Prokaryotic ribosomal protein L17"/>
    <property type="match status" value="1"/>
</dbReference>
<evidence type="ECO:0000313" key="2">
    <source>
        <dbReference type="Proteomes" id="UP001412067"/>
    </source>
</evidence>
<accession>A0ABR2M448</accession>
<dbReference type="Proteomes" id="UP001412067">
    <property type="component" value="Unassembled WGS sequence"/>
</dbReference>
<dbReference type="EMBL" id="JBBWWR010000012">
    <property type="protein sequence ID" value="KAK8958818.1"/>
    <property type="molecule type" value="Genomic_DNA"/>
</dbReference>
<name>A0ABR2M448_9ASPA</name>
<sequence>MRKCCGQKQPMKFRASVNGSVMKVEIQKIIHSHRSSILKKHAYGIVDGNYIVGKRNREGGYTRLLRTRILVGDAAPMAYIE</sequence>
<gene>
    <name evidence="1" type="ORF">KSP40_PGU000631</name>
</gene>
<evidence type="ECO:0000313" key="1">
    <source>
        <dbReference type="EMBL" id="KAK8958818.1"/>
    </source>
</evidence>